<dbReference type="Proteomes" id="UP001165275">
    <property type="component" value="Unassembled WGS sequence"/>
</dbReference>
<dbReference type="PANTHER" id="PTHR41313:SF1">
    <property type="entry name" value="DNA METHYLASE ADENINE-SPECIFIC DOMAIN-CONTAINING PROTEIN"/>
    <property type="match status" value="1"/>
</dbReference>
<name>A0ABT0KH47_9GAMM</name>
<dbReference type="PROSITE" id="PS51192">
    <property type="entry name" value="HELICASE_ATP_BIND_1"/>
    <property type="match status" value="1"/>
</dbReference>
<protein>
    <submittedName>
        <fullName evidence="5">N-6 DNA methylase</fullName>
    </submittedName>
</protein>
<dbReference type="InterPro" id="IPR027417">
    <property type="entry name" value="P-loop_NTPase"/>
</dbReference>
<evidence type="ECO:0000256" key="2">
    <source>
        <dbReference type="SAM" id="MobiDB-lite"/>
    </source>
</evidence>
<comment type="similarity">
    <text evidence="1">Belongs to the N(4)/N(6)-methyltransferase family.</text>
</comment>
<dbReference type="GO" id="GO:0008168">
    <property type="term" value="F:methyltransferase activity"/>
    <property type="evidence" value="ECO:0007669"/>
    <property type="project" value="UniProtKB-KW"/>
</dbReference>
<dbReference type="Pfam" id="PF02384">
    <property type="entry name" value="N6_Mtase"/>
    <property type="match status" value="1"/>
</dbReference>
<dbReference type="InterPro" id="IPR003356">
    <property type="entry name" value="DNA_methylase_A-5"/>
</dbReference>
<dbReference type="SUPFAM" id="SSF53335">
    <property type="entry name" value="S-adenosyl-L-methionine-dependent methyltransferases"/>
    <property type="match status" value="1"/>
</dbReference>
<proteinExistence type="inferred from homology"/>
<feature type="region of interest" description="Disordered" evidence="2">
    <location>
        <begin position="1406"/>
        <end position="1428"/>
    </location>
</feature>
<comment type="caution">
    <text evidence="5">The sequence shown here is derived from an EMBL/GenBank/DDBJ whole genome shotgun (WGS) entry which is preliminary data.</text>
</comment>
<evidence type="ECO:0000256" key="1">
    <source>
        <dbReference type="ARBA" id="ARBA00006594"/>
    </source>
</evidence>
<organism evidence="5 6">
    <name type="scientific">Serratia silvae</name>
    <dbReference type="NCBI Taxonomy" id="2824122"/>
    <lineage>
        <taxon>Bacteria</taxon>
        <taxon>Pseudomonadati</taxon>
        <taxon>Pseudomonadota</taxon>
        <taxon>Gammaproteobacteria</taxon>
        <taxon>Enterobacterales</taxon>
        <taxon>Yersiniaceae</taxon>
        <taxon>Serratia</taxon>
    </lineage>
</organism>
<dbReference type="InterPro" id="IPR014001">
    <property type="entry name" value="Helicase_ATP-bd"/>
</dbReference>
<dbReference type="EMBL" id="JAGQDC010000021">
    <property type="protein sequence ID" value="MCL1031355.1"/>
    <property type="molecule type" value="Genomic_DNA"/>
</dbReference>
<sequence>MRAGNDRPDIIPALRTTTSVKQIIRVIRAITARRKPAVFGVEKRPGVSIERERKEANQAALALLDSLPDGAELTEEQRSILARYTGEGGIGGSEYEYYTPQSVTEGIWDLLDAYGVAGGMVLEPSAGTGVFQETKPTGVIMQSAEISEVSGRINRLLHPEDAVNINAFESLARVTPDNSFDHCVGNVPFGQSRGKFAELDTVYKDESLAGYFVLRPIDKVRYGGLICLIVPNGLTHNTSDRKLREKVSRKAEFLGAHRLPSGTFENSGTATVVDVWVLRKHSEEMTERIMHEKDSVLEEANVLWDTFIRGKWFDRDGRRFVHGEMTTVGKDKFARMVVKPDGMVNGAAIKTALAKKFESRINWDLLSLSEPEVATASEGEKRLFSGVWYEFIGGQWLVDDSANYGDIDAAKYGAKSYNDLAQRATSVEGLLSLTPAQLESTWLDFPGAIANEYHSVIDFAMRQKPAMRERVLRGSLIGVYIKNVQDKIATGWQAEALDRELADAQRMVSEEVLARGNPHAGRSARVSGDGAAGWLVFKASVTKDGELSALLRGDLDKGNTKAYDDTDHEQVIRYLFNQIDLDPIELQSFRNAFAGELPASDTELLSLLATKDGIAVQPDGTLMPMDRATSGDIGILNSQLLGALDGTPDGAVKDNYHRQLAEIKARRKWTKSDDIDFSLNDRWLDRSIIQEFLHERGYGDLKYIQSVQVENGELVSEDGYKGKDGVFTGYRYKTVKTRNKETGVVEYVYKRVRNSDGFLDQFENYLNGVKPRGVNADQYLDSIRALEADFNQWVRKHDSLPSLTQQYNDSFNAYIPFSHSEEPLNLSGISGNRIPFKYQNAEVRRLSEDGRGISGFGTGLGKSTVGLALEAYNFENGRSKRTANVVPKSVLENWYHEAQDFYDKAALSQILFVGLDEVLGDDGNVMRVPVLDENGEPAINPTTGKPIYRNAVKLASAETVKERMNMIPMSNYRSVLLTKEQFAAIPLRPETVKEHARDVLFAEAQVGRVNLLGTKHRDAAKRNSILAKASNTGTDKKHDYPYFEDMHFDSIIVDEGHNYRNSYASGREASQLAYLPTSPVAKTARDMALKTSYVSKNNNGRGAVLLTATPLVNSPIDAFNMLSHVVSSEEWQRMGILTPDDFVKVFGQTDQVTVQKISGEVESKQGLVGFKNLDGLRGIFHRWTVLKTAKDVSDTVKIPELDESNVVVPMTDEQAVVYEQLRKRADALSKGVDAEGEEEEKDSIFSIIRDMDRVCFDPDVYHRQMTFRFPADKADAVAQLVESLPQFVGQRDDESDVVATAVERVEVNPRITTTSRYVQLIVADAAEGEVLKRLSKAGLLSTDISHPIPPKYSALVENLKGGLKAGKQIIFTDEKTQHGKLARVLASALGMDIAEFGILNATTVSEAGKKGKGPKAVKEPTEPKEDATDTELAAYYQAKEAFDEYVASVSEISLGGLEQIAANYNEGRTRILICNKKAEVGINLHHGTGGVHHLTLPWTPASIDQRNGRGARVGSKASSVKVYYYCGKGSFDEFRLDTLKRKKDWITEIMTSDKARMSNADANSQDEMRLLLAADPEEYARLVAEARRKAEAVAREKSRQRAEANLSEFLKMSHADKTSLWSLENNLTGAKNQQAAATTRLDDARKKLQASIGTYMEDSSRKLVNYALQDLQDQNKKVTRLERVMSRTRKAADRIKQLKPEIERAIEAGLLNVDVDILTHGDLYAQSAAGRMFKRGGIYKRSPRSKAYVRLTKIDIDTGTAIADVIFFEGETLDSLMANIPINLSDLGEDSDVPEAEASLRAWAAVGHYSHSIAERMSKAEFAKYLANGWLVLSDSSVVYRNDEGKLIARGMISASSRGISADGRNWLQANAERVVYPDTQDDVLKTAVASWCRSDGGTRNIEPFLIALFGREWRTEISNYGEIASASAINEIVAAHVAQAIDKTDFRRWDFNGNNPEQYGQYMILGSYDAGQYMGNVLSIYKTDYIPGQYRNTEAFQPVLEAAFRQKVQEHNDRVIQKAKDVAHATWLEYLDNLGLPVTEVYEVAQTFSPSSRVFSSAYRSRMGGSVKYEEYGLAAMFAHAVIMGLVDKESITEAAFNGGDAMKDMIARIDAAFSAANEDHDGLMLKLKVMAGLITAEEAQAETKAVEAAKEARKAEATEVAEASTSTDTITVRKNTQPLVGGKAANKYSYGPDEAYAFQDSDGIGGALYQAKDRLKDDFGAKYLNGKRAGMEFMGSWWIIPATHDLADVMAVIAEYR</sequence>
<accession>A0ABT0KH47</accession>
<evidence type="ECO:0000259" key="4">
    <source>
        <dbReference type="PROSITE" id="PS51194"/>
    </source>
</evidence>
<dbReference type="Gene3D" id="3.40.50.150">
    <property type="entry name" value="Vaccinia Virus protein VP39"/>
    <property type="match status" value="1"/>
</dbReference>
<dbReference type="GO" id="GO:0032259">
    <property type="term" value="P:methylation"/>
    <property type="evidence" value="ECO:0007669"/>
    <property type="project" value="UniProtKB-KW"/>
</dbReference>
<reference evidence="5" key="1">
    <citation type="submission" date="2021-04" db="EMBL/GenBank/DDBJ databases">
        <title>Genome sequence of Serratia sp. arafor3.</title>
        <authorList>
            <person name="Besaury L."/>
        </authorList>
    </citation>
    <scope>NUCLEOTIDE SEQUENCE</scope>
    <source>
        <strain evidence="5">Arafor3</strain>
    </source>
</reference>
<feature type="domain" description="Helicase C-terminal" evidence="4">
    <location>
        <begin position="1403"/>
        <end position="1568"/>
    </location>
</feature>
<keyword evidence="5" id="KW-0808">Transferase</keyword>
<dbReference type="PRINTS" id="PR00507">
    <property type="entry name" value="N12N6MTFRASE"/>
</dbReference>
<keyword evidence="5" id="KW-0489">Methyltransferase</keyword>
<dbReference type="RefSeq" id="WP_248947359.1">
    <property type="nucleotide sequence ID" value="NZ_CBCSGY010000016.1"/>
</dbReference>
<dbReference type="InterPro" id="IPR052933">
    <property type="entry name" value="DNA_Protect_Modify"/>
</dbReference>
<gene>
    <name evidence="5" type="ORF">KAJ71_20380</name>
</gene>
<evidence type="ECO:0000313" key="6">
    <source>
        <dbReference type="Proteomes" id="UP001165275"/>
    </source>
</evidence>
<dbReference type="InterPro" id="IPR029063">
    <property type="entry name" value="SAM-dependent_MTases_sf"/>
</dbReference>
<dbReference type="InterPro" id="IPR001650">
    <property type="entry name" value="Helicase_C-like"/>
</dbReference>
<keyword evidence="6" id="KW-1185">Reference proteome</keyword>
<evidence type="ECO:0000313" key="5">
    <source>
        <dbReference type="EMBL" id="MCL1031355.1"/>
    </source>
</evidence>
<dbReference type="PROSITE" id="PS51194">
    <property type="entry name" value="HELICASE_CTER"/>
    <property type="match status" value="1"/>
</dbReference>
<dbReference type="PANTHER" id="PTHR41313">
    <property type="entry name" value="ADENINE-SPECIFIC METHYLTRANSFERASE"/>
    <property type="match status" value="1"/>
</dbReference>
<feature type="compositionally biased region" description="Basic and acidic residues" evidence="2">
    <location>
        <begin position="1416"/>
        <end position="1427"/>
    </location>
</feature>
<dbReference type="SUPFAM" id="SSF52540">
    <property type="entry name" value="P-loop containing nucleoside triphosphate hydrolases"/>
    <property type="match status" value="2"/>
</dbReference>
<dbReference type="Gene3D" id="3.40.50.300">
    <property type="entry name" value="P-loop containing nucleotide triphosphate hydrolases"/>
    <property type="match status" value="2"/>
</dbReference>
<feature type="domain" description="Helicase ATP-binding" evidence="3">
    <location>
        <begin position="843"/>
        <end position="1128"/>
    </location>
</feature>
<evidence type="ECO:0000259" key="3">
    <source>
        <dbReference type="PROSITE" id="PS51192"/>
    </source>
</evidence>